<comment type="function">
    <text evidence="4">Nucleoside triphosphate pyrophosphatase that hydrolyzes dTTP and UTP. May have a dual role in cell division arrest and in preventing the incorporation of modified nucleotides into cellular nucleic acids.</text>
</comment>
<evidence type="ECO:0000256" key="3">
    <source>
        <dbReference type="ARBA" id="ARBA00023080"/>
    </source>
</evidence>
<comment type="cofactor">
    <cofactor evidence="1 4">
        <name>a divalent metal cation</name>
        <dbReference type="ChEBI" id="CHEBI:60240"/>
    </cofactor>
</comment>
<dbReference type="HAMAP" id="MF_00528">
    <property type="entry name" value="Maf"/>
    <property type="match status" value="1"/>
</dbReference>
<dbReference type="CDD" id="cd00555">
    <property type="entry name" value="Maf"/>
    <property type="match status" value="1"/>
</dbReference>
<reference evidence="5" key="1">
    <citation type="submission" date="2022-10" db="EMBL/GenBank/DDBJ databases">
        <title>Chitiniphilus purpureus sp. nov., a novel chitin-degrading bacterium isolated from crawfish pond sediment.</title>
        <authorList>
            <person name="Li K."/>
        </authorList>
    </citation>
    <scope>NUCLEOTIDE SEQUENCE</scope>
    <source>
        <strain evidence="5">CD1</strain>
    </source>
</reference>
<comment type="catalytic activity">
    <reaction evidence="4">
        <text>dTTP + H2O = dTMP + diphosphate + H(+)</text>
        <dbReference type="Rhea" id="RHEA:28534"/>
        <dbReference type="ChEBI" id="CHEBI:15377"/>
        <dbReference type="ChEBI" id="CHEBI:15378"/>
        <dbReference type="ChEBI" id="CHEBI:33019"/>
        <dbReference type="ChEBI" id="CHEBI:37568"/>
        <dbReference type="ChEBI" id="CHEBI:63528"/>
        <dbReference type="EC" id="3.6.1.9"/>
    </reaction>
</comment>
<feature type="site" description="Important for substrate specificity" evidence="4">
    <location>
        <position position="11"/>
    </location>
</feature>
<dbReference type="PANTHER" id="PTHR43213:SF5">
    <property type="entry name" value="BIFUNCTIONAL DTTP_UTP PYROPHOSPHATASE_METHYLTRANSFERASE PROTEIN-RELATED"/>
    <property type="match status" value="1"/>
</dbReference>
<dbReference type="PANTHER" id="PTHR43213">
    <property type="entry name" value="BIFUNCTIONAL DTTP/UTP PYROPHOSPHATASE/METHYLTRANSFERASE PROTEIN-RELATED"/>
    <property type="match status" value="1"/>
</dbReference>
<comment type="caution">
    <text evidence="4">Lacks conserved residue(s) required for the propagation of feature annotation.</text>
</comment>
<feature type="active site" description="Proton acceptor" evidence="4">
    <location>
        <position position="73"/>
    </location>
</feature>
<evidence type="ECO:0000313" key="5">
    <source>
        <dbReference type="EMBL" id="UXY15685.1"/>
    </source>
</evidence>
<name>A0ABY6DMU4_9NEIS</name>
<dbReference type="EMBL" id="CP106753">
    <property type="protein sequence ID" value="UXY15685.1"/>
    <property type="molecule type" value="Genomic_DNA"/>
</dbReference>
<keyword evidence="2 4" id="KW-0378">Hydrolase</keyword>
<evidence type="ECO:0000256" key="2">
    <source>
        <dbReference type="ARBA" id="ARBA00022801"/>
    </source>
</evidence>
<dbReference type="SUPFAM" id="SSF52972">
    <property type="entry name" value="ITPase-like"/>
    <property type="match status" value="1"/>
</dbReference>
<protein>
    <recommendedName>
        <fullName evidence="4">dTTP/UTP pyrophosphatase</fullName>
        <shortName evidence="4">dTTPase/UTPase</shortName>
        <ecNumber evidence="4">3.6.1.9</ecNumber>
    </recommendedName>
    <alternativeName>
        <fullName evidence="4">Nucleoside triphosphate pyrophosphatase</fullName>
    </alternativeName>
    <alternativeName>
        <fullName evidence="4">Nucleotide pyrophosphatase</fullName>
        <shortName evidence="4">Nucleotide PPase</shortName>
    </alternativeName>
</protein>
<proteinExistence type="inferred from homology"/>
<dbReference type="InterPro" id="IPR003697">
    <property type="entry name" value="Maf-like"/>
</dbReference>
<comment type="similarity">
    <text evidence="4">Belongs to the Maf family. YhdE subfamily.</text>
</comment>
<keyword evidence="3 4" id="KW-0546">Nucleotide metabolism</keyword>
<dbReference type="InterPro" id="IPR029001">
    <property type="entry name" value="ITPase-like_fam"/>
</dbReference>
<sequence>MDLYLASASPRRRELLAQLGVTFERITAPVDETPLLDEDPHGYVLRLARAKAQAGWLAVLAQERDPRPVLAADTTVVLDGGILGKPDDAGHAHAMLKRLSGSTHVVLTALAVAEQDRVETVLSESRVTFAVLTDAQIAAYVASGEPLDKAGAYGIQGRAGLFVTRLDGSYTGVMGLPLYETAALLARYGLGALA</sequence>
<comment type="catalytic activity">
    <reaction evidence="4">
        <text>UTP + H2O = UMP + diphosphate + H(+)</text>
        <dbReference type="Rhea" id="RHEA:29395"/>
        <dbReference type="ChEBI" id="CHEBI:15377"/>
        <dbReference type="ChEBI" id="CHEBI:15378"/>
        <dbReference type="ChEBI" id="CHEBI:33019"/>
        <dbReference type="ChEBI" id="CHEBI:46398"/>
        <dbReference type="ChEBI" id="CHEBI:57865"/>
        <dbReference type="EC" id="3.6.1.9"/>
    </reaction>
</comment>
<dbReference type="RefSeq" id="WP_263125120.1">
    <property type="nucleotide sequence ID" value="NZ_CP106753.1"/>
</dbReference>
<gene>
    <name evidence="5" type="ORF">N8I74_01335</name>
</gene>
<organism evidence="5 6">
    <name type="scientific">Chitiniphilus purpureus</name>
    <dbReference type="NCBI Taxonomy" id="2981137"/>
    <lineage>
        <taxon>Bacteria</taxon>
        <taxon>Pseudomonadati</taxon>
        <taxon>Pseudomonadota</taxon>
        <taxon>Betaproteobacteria</taxon>
        <taxon>Neisseriales</taxon>
        <taxon>Chitinibacteraceae</taxon>
        <taxon>Chitiniphilus</taxon>
    </lineage>
</organism>
<keyword evidence="6" id="KW-1185">Reference proteome</keyword>
<evidence type="ECO:0000256" key="1">
    <source>
        <dbReference type="ARBA" id="ARBA00001968"/>
    </source>
</evidence>
<feature type="site" description="Important for substrate specificity" evidence="4">
    <location>
        <position position="74"/>
    </location>
</feature>
<keyword evidence="4" id="KW-0963">Cytoplasm</keyword>
<accession>A0ABY6DMU4</accession>
<feature type="site" description="Important for substrate specificity" evidence="4">
    <location>
        <position position="156"/>
    </location>
</feature>
<dbReference type="Pfam" id="PF02545">
    <property type="entry name" value="Maf"/>
    <property type="match status" value="1"/>
</dbReference>
<evidence type="ECO:0000313" key="6">
    <source>
        <dbReference type="Proteomes" id="UP001061302"/>
    </source>
</evidence>
<comment type="subcellular location">
    <subcellularLocation>
        <location evidence="4">Cytoplasm</location>
    </subcellularLocation>
</comment>
<dbReference type="PIRSF" id="PIRSF006305">
    <property type="entry name" value="Maf"/>
    <property type="match status" value="1"/>
</dbReference>
<dbReference type="EC" id="3.6.1.9" evidence="4"/>
<dbReference type="NCBIfam" id="TIGR00172">
    <property type="entry name" value="maf"/>
    <property type="match status" value="1"/>
</dbReference>
<evidence type="ECO:0000256" key="4">
    <source>
        <dbReference type="HAMAP-Rule" id="MF_00528"/>
    </source>
</evidence>
<dbReference type="Gene3D" id="3.90.950.10">
    <property type="match status" value="1"/>
</dbReference>
<dbReference type="Proteomes" id="UP001061302">
    <property type="component" value="Chromosome"/>
</dbReference>